<evidence type="ECO:0000313" key="2">
    <source>
        <dbReference type="Proteomes" id="UP000006729"/>
    </source>
</evidence>
<gene>
    <name evidence="1" type="ORF">POPTR_018G087000</name>
</gene>
<dbReference type="InParanoid" id="B9ILT8"/>
<proteinExistence type="predicted"/>
<accession>B9ILT8</accession>
<protein>
    <submittedName>
        <fullName evidence="1">Uncharacterized protein</fullName>
    </submittedName>
</protein>
<reference evidence="1 2" key="1">
    <citation type="journal article" date="2006" name="Science">
        <title>The genome of black cottonwood, Populus trichocarpa (Torr. &amp; Gray).</title>
        <authorList>
            <person name="Tuskan G.A."/>
            <person name="Difazio S."/>
            <person name="Jansson S."/>
            <person name="Bohlmann J."/>
            <person name="Grigoriev I."/>
            <person name="Hellsten U."/>
            <person name="Putnam N."/>
            <person name="Ralph S."/>
            <person name="Rombauts S."/>
            <person name="Salamov A."/>
            <person name="Schein J."/>
            <person name="Sterck L."/>
            <person name="Aerts A."/>
            <person name="Bhalerao R.R."/>
            <person name="Bhalerao R.P."/>
            <person name="Blaudez D."/>
            <person name="Boerjan W."/>
            <person name="Brun A."/>
            <person name="Brunner A."/>
            <person name="Busov V."/>
            <person name="Campbell M."/>
            <person name="Carlson J."/>
            <person name="Chalot M."/>
            <person name="Chapman J."/>
            <person name="Chen G.L."/>
            <person name="Cooper D."/>
            <person name="Coutinho P.M."/>
            <person name="Couturier J."/>
            <person name="Covert S."/>
            <person name="Cronk Q."/>
            <person name="Cunningham R."/>
            <person name="Davis J."/>
            <person name="Degroeve S."/>
            <person name="Dejardin A."/>
            <person name="Depamphilis C."/>
            <person name="Detter J."/>
            <person name="Dirks B."/>
            <person name="Dubchak I."/>
            <person name="Duplessis S."/>
            <person name="Ehlting J."/>
            <person name="Ellis B."/>
            <person name="Gendler K."/>
            <person name="Goodstein D."/>
            <person name="Gribskov M."/>
            <person name="Grimwood J."/>
            <person name="Groover A."/>
            <person name="Gunter L."/>
            <person name="Hamberger B."/>
            <person name="Heinze B."/>
            <person name="Helariutta Y."/>
            <person name="Henrissat B."/>
            <person name="Holligan D."/>
            <person name="Holt R."/>
            <person name="Huang W."/>
            <person name="Islam-Faridi N."/>
            <person name="Jones S."/>
            <person name="Jones-Rhoades M."/>
            <person name="Jorgensen R."/>
            <person name="Joshi C."/>
            <person name="Kangasjarvi J."/>
            <person name="Karlsson J."/>
            <person name="Kelleher C."/>
            <person name="Kirkpatrick R."/>
            <person name="Kirst M."/>
            <person name="Kohler A."/>
            <person name="Kalluri U."/>
            <person name="Larimer F."/>
            <person name="Leebens-Mack J."/>
            <person name="Leple J.C."/>
            <person name="Locascio P."/>
            <person name="Lou Y."/>
            <person name="Lucas S."/>
            <person name="Martin F."/>
            <person name="Montanini B."/>
            <person name="Napoli C."/>
            <person name="Nelson D.R."/>
            <person name="Nelson C."/>
            <person name="Nieminen K."/>
            <person name="Nilsson O."/>
            <person name="Pereda V."/>
            <person name="Peter G."/>
            <person name="Philippe R."/>
            <person name="Pilate G."/>
            <person name="Poliakov A."/>
            <person name="Razumovskaya J."/>
            <person name="Richardson P."/>
            <person name="Rinaldi C."/>
            <person name="Ritland K."/>
            <person name="Rouze P."/>
            <person name="Ryaboy D."/>
            <person name="Schmutz J."/>
            <person name="Schrader J."/>
            <person name="Segerman B."/>
            <person name="Shin H."/>
            <person name="Siddiqui A."/>
            <person name="Sterky F."/>
            <person name="Terry A."/>
            <person name="Tsai C.J."/>
            <person name="Uberbacher E."/>
            <person name="Unneberg P."/>
            <person name="Vahala J."/>
            <person name="Wall K."/>
            <person name="Wessler S."/>
            <person name="Yang G."/>
            <person name="Yin T."/>
            <person name="Douglas C."/>
            <person name="Marra M."/>
            <person name="Sandberg G."/>
            <person name="Van de Peer Y."/>
            <person name="Rokhsar D."/>
        </authorList>
    </citation>
    <scope>NUCLEOTIDE SEQUENCE [LARGE SCALE GENOMIC DNA]</scope>
    <source>
        <strain evidence="2">cv. Nisqually</strain>
    </source>
</reference>
<evidence type="ECO:0000313" key="1">
    <source>
        <dbReference type="EMBL" id="PNS93428.1"/>
    </source>
</evidence>
<dbReference type="AlphaFoldDB" id="B9ILT8"/>
<keyword evidence="2" id="KW-1185">Reference proteome</keyword>
<name>B9ILT8_POPTR</name>
<sequence length="105" mass="11214">MVCRFIGLSYAASVEVSLSMKCHFESTNSTTKSSLSWHGMATVSNTLSRCLADVKAYEALTLPENDTMLKGFQWGVGGTESPMWARPTATLALSASATFPASQGQ</sequence>
<dbReference type="HOGENOM" id="CLU_2241234_0_0_1"/>
<dbReference type="EMBL" id="CM009307">
    <property type="protein sequence ID" value="PNS93428.1"/>
    <property type="molecule type" value="Genomic_DNA"/>
</dbReference>
<dbReference type="Proteomes" id="UP000006729">
    <property type="component" value="Chromosome 18"/>
</dbReference>
<organism evidence="1 2">
    <name type="scientific">Populus trichocarpa</name>
    <name type="common">Western balsam poplar</name>
    <name type="synonym">Populus balsamifera subsp. trichocarpa</name>
    <dbReference type="NCBI Taxonomy" id="3694"/>
    <lineage>
        <taxon>Eukaryota</taxon>
        <taxon>Viridiplantae</taxon>
        <taxon>Streptophyta</taxon>
        <taxon>Embryophyta</taxon>
        <taxon>Tracheophyta</taxon>
        <taxon>Spermatophyta</taxon>
        <taxon>Magnoliopsida</taxon>
        <taxon>eudicotyledons</taxon>
        <taxon>Gunneridae</taxon>
        <taxon>Pentapetalae</taxon>
        <taxon>rosids</taxon>
        <taxon>fabids</taxon>
        <taxon>Malpighiales</taxon>
        <taxon>Salicaceae</taxon>
        <taxon>Saliceae</taxon>
        <taxon>Populus</taxon>
    </lineage>
</organism>